<feature type="coiled-coil region" evidence="1">
    <location>
        <begin position="60"/>
        <end position="87"/>
    </location>
</feature>
<name>A0A6M8HM42_9PROT</name>
<evidence type="ECO:0000256" key="1">
    <source>
        <dbReference type="SAM" id="Coils"/>
    </source>
</evidence>
<dbReference type="GO" id="GO:0015074">
    <property type="term" value="P:DNA integration"/>
    <property type="evidence" value="ECO:0007669"/>
    <property type="project" value="InterPro"/>
</dbReference>
<feature type="domain" description="Integrase catalytic" evidence="2">
    <location>
        <begin position="217"/>
        <end position="380"/>
    </location>
</feature>
<dbReference type="PANTHER" id="PTHR46889:SF4">
    <property type="entry name" value="TRANSPOSASE INSO FOR INSERTION SEQUENCE ELEMENT IS911B-RELATED"/>
    <property type="match status" value="1"/>
</dbReference>
<dbReference type="SUPFAM" id="SSF53098">
    <property type="entry name" value="Ribonuclease H-like"/>
    <property type="match status" value="1"/>
</dbReference>
<dbReference type="KEGG" id="lck:HN018_04505"/>
<keyword evidence="1" id="KW-0175">Coiled coil</keyword>
<dbReference type="InterPro" id="IPR002514">
    <property type="entry name" value="Transposase_8"/>
</dbReference>
<dbReference type="GO" id="GO:0004803">
    <property type="term" value="F:transposase activity"/>
    <property type="evidence" value="ECO:0007669"/>
    <property type="project" value="InterPro"/>
</dbReference>
<evidence type="ECO:0000313" key="3">
    <source>
        <dbReference type="EMBL" id="QKE89396.1"/>
    </source>
</evidence>
<accession>A0A6M8HM42</accession>
<dbReference type="Pfam" id="PF00665">
    <property type="entry name" value="rve"/>
    <property type="match status" value="1"/>
</dbReference>
<organism evidence="3 4">
    <name type="scientific">Lichenicola cladoniae</name>
    <dbReference type="NCBI Taxonomy" id="1484109"/>
    <lineage>
        <taxon>Bacteria</taxon>
        <taxon>Pseudomonadati</taxon>
        <taxon>Pseudomonadota</taxon>
        <taxon>Alphaproteobacteria</taxon>
        <taxon>Acetobacterales</taxon>
        <taxon>Acetobacteraceae</taxon>
        <taxon>Lichenicola</taxon>
    </lineage>
</organism>
<reference evidence="3 4" key="1">
    <citation type="journal article" date="2014" name="World J. Microbiol. Biotechnol.">
        <title>Biodiversity and physiological characteristics of Antarctic and Arctic lichens-associated bacteria.</title>
        <authorList>
            <person name="Lee Y.M."/>
            <person name="Kim E.H."/>
            <person name="Lee H.K."/>
            <person name="Hong S.G."/>
        </authorList>
    </citation>
    <scope>NUCLEOTIDE SEQUENCE [LARGE SCALE GENOMIC DNA]</scope>
    <source>
        <strain evidence="3 4">PAMC 26569</strain>
    </source>
</reference>
<dbReference type="Gene3D" id="1.10.10.60">
    <property type="entry name" value="Homeodomain-like"/>
    <property type="match status" value="1"/>
</dbReference>
<protein>
    <submittedName>
        <fullName evidence="3">IS3 family transposase</fullName>
    </submittedName>
</protein>
<dbReference type="Gene3D" id="3.30.420.10">
    <property type="entry name" value="Ribonuclease H-like superfamily/Ribonuclease H"/>
    <property type="match status" value="1"/>
</dbReference>
<sequence>MVRRQFSREFKLKAVRLVKERGVSVVQVSRDLDVGENILRRWIKELTADPGQAFPGHGQVKPEQQEIDRLRREVAKLKAERDILKKGRGLLREGVVVKFGFIAKHRGIWPVRWLCEALDVSRSGFHAWLSRSPSARARGDEVLGAQIKASFVGSDRTYGARRVWHDVLAEGAACGLHRVERLMREHALRARPRRRGLPSDKGTRHEAADNVLDRQFDATTPNQKWIADFTYLWTAEGWLYVAAVIDLFSRRVVGWSMSATMTAQLVADALMMAIWRRGKPNALLHHSDQGSQYSSEQFQKLLVDHGVTCSMSRSGNVWDNAAMESFFSSLKTERTARKVYRTRDQARADVFDYIERFYNPRRRHSTIGYLSPMEFERIKASA</sequence>
<dbReference type="NCBIfam" id="NF033516">
    <property type="entry name" value="transpos_IS3"/>
    <property type="match status" value="1"/>
</dbReference>
<dbReference type="PANTHER" id="PTHR46889">
    <property type="entry name" value="TRANSPOSASE INSF FOR INSERTION SEQUENCE IS3B-RELATED"/>
    <property type="match status" value="1"/>
</dbReference>
<dbReference type="Pfam" id="PF01527">
    <property type="entry name" value="HTH_Tnp_1"/>
    <property type="match status" value="1"/>
</dbReference>
<gene>
    <name evidence="3" type="ORF">HN018_04505</name>
</gene>
<evidence type="ECO:0000259" key="2">
    <source>
        <dbReference type="PROSITE" id="PS50994"/>
    </source>
</evidence>
<dbReference type="GO" id="GO:0003677">
    <property type="term" value="F:DNA binding"/>
    <property type="evidence" value="ECO:0007669"/>
    <property type="project" value="InterPro"/>
</dbReference>
<dbReference type="InterPro" id="IPR001584">
    <property type="entry name" value="Integrase_cat-core"/>
</dbReference>
<evidence type="ECO:0000313" key="4">
    <source>
        <dbReference type="Proteomes" id="UP000500767"/>
    </source>
</evidence>
<dbReference type="EMBL" id="CP053708">
    <property type="protein sequence ID" value="QKE89396.1"/>
    <property type="molecule type" value="Genomic_DNA"/>
</dbReference>
<keyword evidence="4" id="KW-1185">Reference proteome</keyword>
<proteinExistence type="predicted"/>
<dbReference type="GO" id="GO:0006313">
    <property type="term" value="P:DNA transposition"/>
    <property type="evidence" value="ECO:0007669"/>
    <property type="project" value="InterPro"/>
</dbReference>
<dbReference type="InterPro" id="IPR050900">
    <property type="entry name" value="Transposase_IS3/IS150/IS904"/>
</dbReference>
<dbReference type="Pfam" id="PF13333">
    <property type="entry name" value="rve_2"/>
    <property type="match status" value="1"/>
</dbReference>
<dbReference type="InterPro" id="IPR048020">
    <property type="entry name" value="Transpos_IS3"/>
</dbReference>
<dbReference type="SUPFAM" id="SSF46689">
    <property type="entry name" value="Homeodomain-like"/>
    <property type="match status" value="1"/>
</dbReference>
<dbReference type="InterPro" id="IPR009057">
    <property type="entry name" value="Homeodomain-like_sf"/>
</dbReference>
<dbReference type="InterPro" id="IPR012337">
    <property type="entry name" value="RNaseH-like_sf"/>
</dbReference>
<dbReference type="Proteomes" id="UP000500767">
    <property type="component" value="Chromosome"/>
</dbReference>
<dbReference type="InterPro" id="IPR036397">
    <property type="entry name" value="RNaseH_sf"/>
</dbReference>
<dbReference type="AlphaFoldDB" id="A0A6M8HM42"/>
<dbReference type="InterPro" id="IPR025948">
    <property type="entry name" value="HTH-like_dom"/>
</dbReference>
<dbReference type="PROSITE" id="PS50994">
    <property type="entry name" value="INTEGRASE"/>
    <property type="match status" value="1"/>
</dbReference>
<dbReference type="Pfam" id="PF13276">
    <property type="entry name" value="HTH_21"/>
    <property type="match status" value="1"/>
</dbReference>